<keyword evidence="5" id="KW-1185">Reference proteome</keyword>
<feature type="region of interest" description="Disordered" evidence="1">
    <location>
        <begin position="33"/>
        <end position="91"/>
    </location>
</feature>
<dbReference type="AlphaFoldDB" id="A0A1X6YRP8"/>
<dbReference type="PANTHER" id="PTHR34700">
    <property type="entry name" value="POTASSIUM BINDING PROTEIN KBP"/>
    <property type="match status" value="1"/>
</dbReference>
<evidence type="ECO:0000256" key="1">
    <source>
        <dbReference type="SAM" id="MobiDB-lite"/>
    </source>
</evidence>
<feature type="compositionally biased region" description="Low complexity" evidence="1">
    <location>
        <begin position="56"/>
        <end position="66"/>
    </location>
</feature>
<keyword evidence="2" id="KW-0812">Transmembrane</keyword>
<evidence type="ECO:0000256" key="2">
    <source>
        <dbReference type="SAM" id="Phobius"/>
    </source>
</evidence>
<dbReference type="Proteomes" id="UP000193963">
    <property type="component" value="Unassembled WGS sequence"/>
</dbReference>
<gene>
    <name evidence="4" type="ORF">PSM7751_01198</name>
</gene>
<dbReference type="InterPro" id="IPR036779">
    <property type="entry name" value="LysM_dom_sf"/>
</dbReference>
<feature type="region of interest" description="Disordered" evidence="1">
    <location>
        <begin position="187"/>
        <end position="208"/>
    </location>
</feature>
<evidence type="ECO:0000313" key="5">
    <source>
        <dbReference type="Proteomes" id="UP000193963"/>
    </source>
</evidence>
<feature type="compositionally biased region" description="Low complexity" evidence="1">
    <location>
        <begin position="225"/>
        <end position="248"/>
    </location>
</feature>
<sequence length="480" mass="47913">MKLGKYGGTSALTGGAVVVVAVAVAIWQGWFDPERGSGPRAGDATAPEQASLSETAAPEMAAAPEARTPSTPPTDTAEAPAETPDSATQDDAVAEIAPPRFDVVRVDSDGTTLVAGVAAPLWSVAVLVDGAASETLEAGNDGQFVTFLDLGRSDVPRVLSLRMTSPEGDAEILSDAEVILAPSPAAPGPQLAAAPPVAEDATGAGETTVSATPEALAAAPVAEGGAMAAGPSGAPDTPAALTATDGTASPEAPQTAPAGGAAPSAGDVASAVVAGAVDGAGEAVASVADAAGTLAEGAAAAPAAAPTVLLSDADGVRVLQKPGAPEVLDNVALDSISYNAGGDVVLSGRGTPGAFVRIYLDDTPITSSRIAEDGNWRSELPDVDTGIYRLRVDEVDAGGTVLSRVETPFKREASETVAEALEASPVTQVTVQPGNTLWAIARENYGDGILYVRVFEANRALIRDPDLIYPGQVFTVPQSD</sequence>
<dbReference type="SMART" id="SM00257">
    <property type="entry name" value="LysM"/>
    <property type="match status" value="1"/>
</dbReference>
<proteinExistence type="predicted"/>
<keyword evidence="2" id="KW-1133">Transmembrane helix</keyword>
<dbReference type="Gene3D" id="2.60.40.10">
    <property type="entry name" value="Immunoglobulins"/>
    <property type="match status" value="1"/>
</dbReference>
<accession>A0A1X6YRP8</accession>
<dbReference type="InterPro" id="IPR013783">
    <property type="entry name" value="Ig-like_fold"/>
</dbReference>
<dbReference type="InterPro" id="IPR052196">
    <property type="entry name" value="Bact_Kbp"/>
</dbReference>
<feature type="region of interest" description="Disordered" evidence="1">
    <location>
        <begin position="225"/>
        <end position="265"/>
    </location>
</feature>
<evidence type="ECO:0000259" key="3">
    <source>
        <dbReference type="PROSITE" id="PS51782"/>
    </source>
</evidence>
<feature type="compositionally biased region" description="Low complexity" evidence="1">
    <location>
        <begin position="188"/>
        <end position="198"/>
    </location>
</feature>
<dbReference type="EMBL" id="FWFN01000002">
    <property type="protein sequence ID" value="SLN29416.1"/>
    <property type="molecule type" value="Genomic_DNA"/>
</dbReference>
<name>A0A1X6YRP8_9RHOB</name>
<dbReference type="PANTHER" id="PTHR34700:SF4">
    <property type="entry name" value="PHAGE-LIKE ELEMENT PBSX PROTEIN XKDP"/>
    <property type="match status" value="1"/>
</dbReference>
<dbReference type="PROSITE" id="PS51782">
    <property type="entry name" value="LYSM"/>
    <property type="match status" value="1"/>
</dbReference>
<dbReference type="Pfam" id="PF01476">
    <property type="entry name" value="LysM"/>
    <property type="match status" value="1"/>
</dbReference>
<evidence type="ECO:0000313" key="4">
    <source>
        <dbReference type="EMBL" id="SLN29416.1"/>
    </source>
</evidence>
<organism evidence="4 5">
    <name type="scientific">Pseudooceanicola marinus</name>
    <dbReference type="NCBI Taxonomy" id="396013"/>
    <lineage>
        <taxon>Bacteria</taxon>
        <taxon>Pseudomonadati</taxon>
        <taxon>Pseudomonadota</taxon>
        <taxon>Alphaproteobacteria</taxon>
        <taxon>Rhodobacterales</taxon>
        <taxon>Paracoccaceae</taxon>
        <taxon>Pseudooceanicola</taxon>
    </lineage>
</organism>
<dbReference type="RefSeq" id="WP_232618310.1">
    <property type="nucleotide sequence ID" value="NZ_FWFN01000002.1"/>
</dbReference>
<feature type="domain" description="LysM" evidence="3">
    <location>
        <begin position="427"/>
        <end position="476"/>
    </location>
</feature>
<feature type="compositionally biased region" description="Low complexity" evidence="1">
    <location>
        <begin position="256"/>
        <end position="265"/>
    </location>
</feature>
<reference evidence="4 5" key="1">
    <citation type="submission" date="2017-03" db="EMBL/GenBank/DDBJ databases">
        <authorList>
            <person name="Afonso C.L."/>
            <person name="Miller P.J."/>
            <person name="Scott M.A."/>
            <person name="Spackman E."/>
            <person name="Goraichik I."/>
            <person name="Dimitrov K.M."/>
            <person name="Suarez D.L."/>
            <person name="Swayne D.E."/>
        </authorList>
    </citation>
    <scope>NUCLEOTIDE SEQUENCE [LARGE SCALE GENOMIC DNA]</scope>
    <source>
        <strain evidence="4 5">CECT 7751</strain>
    </source>
</reference>
<protein>
    <submittedName>
        <fullName evidence="4">LysM domain/BON superfamily protein</fullName>
    </submittedName>
</protein>
<keyword evidence="2" id="KW-0472">Membrane</keyword>
<dbReference type="InterPro" id="IPR018392">
    <property type="entry name" value="LysM"/>
</dbReference>
<dbReference type="CDD" id="cd00118">
    <property type="entry name" value="LysM"/>
    <property type="match status" value="1"/>
</dbReference>
<dbReference type="Gene3D" id="3.10.350.10">
    <property type="entry name" value="LysM domain"/>
    <property type="match status" value="1"/>
</dbReference>
<feature type="transmembrane region" description="Helical" evidence="2">
    <location>
        <begin position="12"/>
        <end position="30"/>
    </location>
</feature>